<name>A0A4Q8BDJ1_9ACTN</name>
<accession>A0A4Q8BDJ1</accession>
<organism evidence="3 4">
    <name type="scientific">Micromonospora kangleipakensis</name>
    <dbReference type="NCBI Taxonomy" id="1077942"/>
    <lineage>
        <taxon>Bacteria</taxon>
        <taxon>Bacillati</taxon>
        <taxon>Actinomycetota</taxon>
        <taxon>Actinomycetes</taxon>
        <taxon>Micromonosporales</taxon>
        <taxon>Micromonosporaceae</taxon>
        <taxon>Micromonospora</taxon>
    </lineage>
</organism>
<dbReference type="Pfam" id="PF01936">
    <property type="entry name" value="NYN"/>
    <property type="match status" value="1"/>
</dbReference>
<dbReference type="CDD" id="cd10146">
    <property type="entry name" value="LabA_like_C"/>
    <property type="match status" value="2"/>
</dbReference>
<dbReference type="InterPro" id="IPR021139">
    <property type="entry name" value="NYN"/>
</dbReference>
<dbReference type="InterPro" id="IPR041966">
    <property type="entry name" value="LOTUS-like"/>
</dbReference>
<evidence type="ECO:0000256" key="1">
    <source>
        <dbReference type="SAM" id="MobiDB-lite"/>
    </source>
</evidence>
<dbReference type="Pfam" id="PF12872">
    <property type="entry name" value="OST-HTH"/>
    <property type="match status" value="2"/>
</dbReference>
<dbReference type="GO" id="GO:0004540">
    <property type="term" value="F:RNA nuclease activity"/>
    <property type="evidence" value="ECO:0007669"/>
    <property type="project" value="InterPro"/>
</dbReference>
<evidence type="ECO:0000313" key="3">
    <source>
        <dbReference type="EMBL" id="RZU75391.1"/>
    </source>
</evidence>
<dbReference type="OrthoDB" id="2379772at2"/>
<keyword evidence="4" id="KW-1185">Reference proteome</keyword>
<reference evidence="3 4" key="1">
    <citation type="submission" date="2019-02" db="EMBL/GenBank/DDBJ databases">
        <title>Sequencing the genomes of 1000 actinobacteria strains.</title>
        <authorList>
            <person name="Klenk H.-P."/>
        </authorList>
    </citation>
    <scope>NUCLEOTIDE SEQUENCE [LARGE SCALE GENOMIC DNA]</scope>
    <source>
        <strain evidence="3 4">DSM 45612</strain>
    </source>
</reference>
<dbReference type="PANTHER" id="PTHR35811:SF1">
    <property type="entry name" value="HTH OST-TYPE DOMAIN-CONTAINING PROTEIN"/>
    <property type="match status" value="1"/>
</dbReference>
<protein>
    <submittedName>
        <fullName evidence="3">Uncharacterized protein (TIGR00288 family)</fullName>
    </submittedName>
</protein>
<sequence>MDHEDRIALFLDYENLALGVRDHRGGMAFDFRPVADALAERGRVVVRRAYADWSYFDEDRRMLTRSHVELIEIPQRMGASRKNAADIKMAVDAVELAFEREYISTFVICTGDSDFTPLVHKLRELNKRVIGVGVEKSTSALLPPACDEFLFYDRLEGVEIPETRARRGRPARLPSPEPQAVEREPEPQAVEEEAPRDVDTLAVLVAQTVAGLQASSSGAVTASTLKRTLLRKDPTFSESDYGFRTFGELLRHLAGQDVVELAEGPAKGDPEVSLPEHGDREVAFGLLRTVVQELAGSDGTVALSGLKNQLRRARPDFSEKKLGYRSFLQFCKAAATSGVVDLRWSPEADDYLLTVPGA</sequence>
<dbReference type="Gene3D" id="3.40.50.1010">
    <property type="entry name" value="5'-nuclease"/>
    <property type="match status" value="1"/>
</dbReference>
<dbReference type="CDD" id="cd11297">
    <property type="entry name" value="PIN_LabA-like_N_1"/>
    <property type="match status" value="1"/>
</dbReference>
<gene>
    <name evidence="3" type="ORF">EV384_3931</name>
</gene>
<feature type="region of interest" description="Disordered" evidence="1">
    <location>
        <begin position="163"/>
        <end position="195"/>
    </location>
</feature>
<dbReference type="PANTHER" id="PTHR35811">
    <property type="entry name" value="SLR1870 PROTEIN"/>
    <property type="match status" value="1"/>
</dbReference>
<feature type="domain" description="HTH OST-type" evidence="2">
    <location>
        <begin position="200"/>
        <end position="276"/>
    </location>
</feature>
<dbReference type="Proteomes" id="UP000294114">
    <property type="component" value="Unassembled WGS sequence"/>
</dbReference>
<dbReference type="PROSITE" id="PS51644">
    <property type="entry name" value="HTH_OST"/>
    <property type="match status" value="2"/>
</dbReference>
<evidence type="ECO:0000259" key="2">
    <source>
        <dbReference type="PROSITE" id="PS51644"/>
    </source>
</evidence>
<dbReference type="Gene3D" id="3.30.420.610">
    <property type="entry name" value="LOTUS domain-like"/>
    <property type="match status" value="1"/>
</dbReference>
<dbReference type="AlphaFoldDB" id="A0A4Q8BDJ1"/>
<dbReference type="EMBL" id="SHLD01000001">
    <property type="protein sequence ID" value="RZU75391.1"/>
    <property type="molecule type" value="Genomic_DNA"/>
</dbReference>
<comment type="caution">
    <text evidence="3">The sequence shown here is derived from an EMBL/GenBank/DDBJ whole genome shotgun (WGS) entry which is preliminary data.</text>
</comment>
<dbReference type="InterPro" id="IPR025605">
    <property type="entry name" value="OST-HTH/LOTUS_dom"/>
</dbReference>
<dbReference type="RefSeq" id="WP_130335339.1">
    <property type="nucleotide sequence ID" value="NZ_SHLD01000001.1"/>
</dbReference>
<feature type="domain" description="HTH OST-type" evidence="2">
    <location>
        <begin position="279"/>
        <end position="357"/>
    </location>
</feature>
<evidence type="ECO:0000313" key="4">
    <source>
        <dbReference type="Proteomes" id="UP000294114"/>
    </source>
</evidence>
<proteinExistence type="predicted"/>